<reference evidence="17 18" key="1">
    <citation type="submission" date="2018-10" db="EMBL/GenBank/DDBJ databases">
        <title>Isolation, diversity and antifungal activity of actinobacteria from wheat.</title>
        <authorList>
            <person name="Han C."/>
        </authorList>
    </citation>
    <scope>NUCLEOTIDE SEQUENCE [LARGE SCALE GENOMIC DNA]</scope>
    <source>
        <strain evidence="17 18">NEAU-YY642</strain>
    </source>
</reference>
<comment type="catalytic activity">
    <reaction evidence="15">
        <text>L-lysine + NADPH + O2 = N(6)-hydroxy-L-lysine + NADP(+) + H2O</text>
        <dbReference type="Rhea" id="RHEA:23228"/>
        <dbReference type="ChEBI" id="CHEBI:15377"/>
        <dbReference type="ChEBI" id="CHEBI:15379"/>
        <dbReference type="ChEBI" id="CHEBI:32551"/>
        <dbReference type="ChEBI" id="CHEBI:57783"/>
        <dbReference type="ChEBI" id="CHEBI:57820"/>
        <dbReference type="ChEBI" id="CHEBI:58349"/>
        <dbReference type="EC" id="1.14.13.59"/>
    </reaction>
</comment>
<evidence type="ECO:0000256" key="11">
    <source>
        <dbReference type="ARBA" id="ARBA00029939"/>
    </source>
</evidence>
<keyword evidence="10 17" id="KW-0503">Monooxygenase</keyword>
<feature type="region of interest" description="Disordered" evidence="16">
    <location>
        <begin position="445"/>
        <end position="479"/>
    </location>
</feature>
<comment type="pathway">
    <text evidence="2">Siderophore biosynthesis.</text>
</comment>
<evidence type="ECO:0000256" key="2">
    <source>
        <dbReference type="ARBA" id="ARBA00004924"/>
    </source>
</evidence>
<evidence type="ECO:0000256" key="10">
    <source>
        <dbReference type="ARBA" id="ARBA00023033"/>
    </source>
</evidence>
<dbReference type="SUPFAM" id="SSF51905">
    <property type="entry name" value="FAD/NAD(P)-binding domain"/>
    <property type="match status" value="2"/>
</dbReference>
<keyword evidence="6" id="KW-0285">Flavoprotein</keyword>
<evidence type="ECO:0000256" key="12">
    <source>
        <dbReference type="ARBA" id="ARBA00031158"/>
    </source>
</evidence>
<evidence type="ECO:0000256" key="15">
    <source>
        <dbReference type="ARBA" id="ARBA00048407"/>
    </source>
</evidence>
<evidence type="ECO:0000256" key="7">
    <source>
        <dbReference type="ARBA" id="ARBA00022827"/>
    </source>
</evidence>
<feature type="compositionally biased region" description="Pro residues" evidence="16">
    <location>
        <begin position="470"/>
        <end position="479"/>
    </location>
</feature>
<name>A0A3M2MBV9_9ACTN</name>
<evidence type="ECO:0000313" key="17">
    <source>
        <dbReference type="EMBL" id="RMI46500.1"/>
    </source>
</evidence>
<dbReference type="InterPro" id="IPR025700">
    <property type="entry name" value="Lys/Orn_oxygenase"/>
</dbReference>
<evidence type="ECO:0000256" key="13">
    <source>
        <dbReference type="ARBA" id="ARBA00032493"/>
    </source>
</evidence>
<evidence type="ECO:0000256" key="6">
    <source>
        <dbReference type="ARBA" id="ARBA00022630"/>
    </source>
</evidence>
<evidence type="ECO:0000256" key="9">
    <source>
        <dbReference type="ARBA" id="ARBA00023002"/>
    </source>
</evidence>
<evidence type="ECO:0000256" key="3">
    <source>
        <dbReference type="ARBA" id="ARBA00007588"/>
    </source>
</evidence>
<keyword evidence="18" id="KW-1185">Reference proteome</keyword>
<evidence type="ECO:0000256" key="1">
    <source>
        <dbReference type="ARBA" id="ARBA00001974"/>
    </source>
</evidence>
<organism evidence="17 18">
    <name type="scientific">Streptomyces triticirhizae</name>
    <dbReference type="NCBI Taxonomy" id="2483353"/>
    <lineage>
        <taxon>Bacteria</taxon>
        <taxon>Bacillati</taxon>
        <taxon>Actinomycetota</taxon>
        <taxon>Actinomycetes</taxon>
        <taxon>Kitasatosporales</taxon>
        <taxon>Streptomycetaceae</taxon>
        <taxon>Streptomyces</taxon>
    </lineage>
</organism>
<keyword evidence="9" id="KW-0560">Oxidoreductase</keyword>
<sequence>MTAADPRYPLDLVGVGIGPANLALAALADDHPDLRAAWYEQRPEFRWHPGLLIDGTTLQVPFLADLVTLADPTNPWSFLNYLRHQGRLYPFYFSERFHCPRVEYDDYCRWVSEQLPSLHFQHRVDSVRWNAEHAVFDVDLTPLAPGAGPASPGTARVYARNLAVGIGTAPHVPEPLRPLIDARATAPVIHSADYLEHRERLLEAGHITVIGGGQSGAEVFLDLLRRRPAGAERLHWISRSPAFAPMEYSKLGLEHFTPDYARYFRELAEPVRDRLLREQWQLYRAIDHETLGEIHDELYRRTVTDGWPDAVLSPGVAVRTAGRVGAHQLELHLDHQPEGGRSRLLTNAVVLATGYRERPLTSVLAGLDADLGRDAAGRPQVDEDYRLALGPEITGSVFVLNAERHTHGVGAPDLGLIAHRAATIVNALTDQPRYRLPERSAFTTFGVPAQPQAPVGAEHERRDPRELPGTLPPPRSIPV</sequence>
<evidence type="ECO:0000256" key="4">
    <source>
        <dbReference type="ARBA" id="ARBA00013076"/>
    </source>
</evidence>
<comment type="similarity">
    <text evidence="3">Belongs to the lysine N(6)-hydroxylase/L-ornithine N(5)-oxygenase family.</text>
</comment>
<dbReference type="Pfam" id="PF13434">
    <property type="entry name" value="Lys_Orn_oxgnase"/>
    <property type="match status" value="1"/>
</dbReference>
<evidence type="ECO:0000256" key="5">
    <source>
        <dbReference type="ARBA" id="ARBA00016406"/>
    </source>
</evidence>
<comment type="cofactor">
    <cofactor evidence="1">
        <name>FAD</name>
        <dbReference type="ChEBI" id="CHEBI:57692"/>
    </cofactor>
</comment>
<comment type="caution">
    <text evidence="17">The sequence shown here is derived from an EMBL/GenBank/DDBJ whole genome shotgun (WGS) entry which is preliminary data.</text>
</comment>
<dbReference type="RefSeq" id="WP_122181847.1">
    <property type="nucleotide sequence ID" value="NZ_RFFJ01000002.1"/>
</dbReference>
<accession>A0A3M2MBV9</accession>
<evidence type="ECO:0000256" key="16">
    <source>
        <dbReference type="SAM" id="MobiDB-lite"/>
    </source>
</evidence>
<dbReference type="AlphaFoldDB" id="A0A3M2MBV9"/>
<dbReference type="PANTHER" id="PTHR42802:SF1">
    <property type="entry name" value="L-ORNITHINE N(5)-MONOOXYGENASE"/>
    <property type="match status" value="1"/>
</dbReference>
<keyword evidence="7" id="KW-0274">FAD</keyword>
<proteinExistence type="inferred from homology"/>
<keyword evidence="8" id="KW-0521">NADP</keyword>
<dbReference type="GO" id="GO:0047091">
    <property type="term" value="F:L-lysine 6-monooxygenase (NADPH) activity"/>
    <property type="evidence" value="ECO:0007669"/>
    <property type="project" value="UniProtKB-EC"/>
</dbReference>
<feature type="compositionally biased region" description="Basic and acidic residues" evidence="16">
    <location>
        <begin position="457"/>
        <end position="466"/>
    </location>
</feature>
<dbReference type="Proteomes" id="UP000278673">
    <property type="component" value="Unassembled WGS sequence"/>
</dbReference>
<gene>
    <name evidence="17" type="ORF">EBN88_01045</name>
</gene>
<dbReference type="PANTHER" id="PTHR42802">
    <property type="entry name" value="MONOOXYGENASE"/>
    <property type="match status" value="1"/>
</dbReference>
<evidence type="ECO:0000256" key="14">
    <source>
        <dbReference type="ARBA" id="ARBA00032738"/>
    </source>
</evidence>
<protein>
    <recommendedName>
        <fullName evidence="5">L-lysine N6-monooxygenase MbtG</fullName>
        <ecNumber evidence="4">1.14.13.59</ecNumber>
    </recommendedName>
    <alternativeName>
        <fullName evidence="14">Lysine 6-N-hydroxylase</fullName>
    </alternativeName>
    <alternativeName>
        <fullName evidence="13">Lysine N6-hydroxylase</fullName>
    </alternativeName>
    <alternativeName>
        <fullName evidence="11">Lysine-N-oxygenase</fullName>
    </alternativeName>
    <alternativeName>
        <fullName evidence="12">Mycobactin synthase protein G</fullName>
    </alternativeName>
</protein>
<dbReference type="Gene3D" id="3.50.50.60">
    <property type="entry name" value="FAD/NAD(P)-binding domain"/>
    <property type="match status" value="1"/>
</dbReference>
<evidence type="ECO:0000313" key="18">
    <source>
        <dbReference type="Proteomes" id="UP000278673"/>
    </source>
</evidence>
<dbReference type="EC" id="1.14.13.59" evidence="4"/>
<evidence type="ECO:0000256" key="8">
    <source>
        <dbReference type="ARBA" id="ARBA00022857"/>
    </source>
</evidence>
<dbReference type="InterPro" id="IPR036188">
    <property type="entry name" value="FAD/NAD-bd_sf"/>
</dbReference>
<dbReference type="EMBL" id="RFFJ01000002">
    <property type="protein sequence ID" value="RMI46500.1"/>
    <property type="molecule type" value="Genomic_DNA"/>
</dbReference>